<dbReference type="Proteomes" id="UP000054166">
    <property type="component" value="Unassembled WGS sequence"/>
</dbReference>
<feature type="compositionally biased region" description="Basic and acidic residues" evidence="1">
    <location>
        <begin position="140"/>
        <end position="149"/>
    </location>
</feature>
<accession>A0A0C3ENK2</accession>
<reference evidence="3" key="2">
    <citation type="submission" date="2015-01" db="EMBL/GenBank/DDBJ databases">
        <title>Evolutionary Origins and Diversification of the Mycorrhizal Mutualists.</title>
        <authorList>
            <consortium name="DOE Joint Genome Institute"/>
            <consortium name="Mycorrhizal Genomics Consortium"/>
            <person name="Kohler A."/>
            <person name="Kuo A."/>
            <person name="Nagy L.G."/>
            <person name="Floudas D."/>
            <person name="Copeland A."/>
            <person name="Barry K.W."/>
            <person name="Cichocki N."/>
            <person name="Veneault-Fourrey C."/>
            <person name="LaButti K."/>
            <person name="Lindquist E.A."/>
            <person name="Lipzen A."/>
            <person name="Lundell T."/>
            <person name="Morin E."/>
            <person name="Murat C."/>
            <person name="Riley R."/>
            <person name="Ohm R."/>
            <person name="Sun H."/>
            <person name="Tunlid A."/>
            <person name="Henrissat B."/>
            <person name="Grigoriev I.V."/>
            <person name="Hibbett D.S."/>
            <person name="Martin F."/>
        </authorList>
    </citation>
    <scope>NUCLEOTIDE SEQUENCE [LARGE SCALE GENOMIC DNA]</scope>
    <source>
        <strain evidence="3">F 1598</strain>
    </source>
</reference>
<evidence type="ECO:0000313" key="3">
    <source>
        <dbReference type="Proteomes" id="UP000054166"/>
    </source>
</evidence>
<organism evidence="2 3">
    <name type="scientific">Piloderma croceum (strain F 1598)</name>
    <dbReference type="NCBI Taxonomy" id="765440"/>
    <lineage>
        <taxon>Eukaryota</taxon>
        <taxon>Fungi</taxon>
        <taxon>Dikarya</taxon>
        <taxon>Basidiomycota</taxon>
        <taxon>Agaricomycotina</taxon>
        <taxon>Agaricomycetes</taxon>
        <taxon>Agaricomycetidae</taxon>
        <taxon>Atheliales</taxon>
        <taxon>Atheliaceae</taxon>
        <taxon>Piloderma</taxon>
    </lineage>
</organism>
<dbReference type="HOGENOM" id="CLU_692821_0_0_1"/>
<sequence>MGRPRFNAQRLIEDKAEGEEDVQEEHPEDHDDLQDVNSWGGSQYDPEDKGDRFEEEPAEDEGHEEGEDIEQDEVCMSSMRTVRMYAMRRIREEGEIEDLAIFSRIAEPPIPDIEDVVHHVEGSDFNTRSSTNNNNTAPDPTREIEREEPPIDGSSNANDSIHLHLFDKDIPIADPVYIEYRDGLVFRVQLYDDWEALREILTENARCYICHQCRPTVRQVIFTGQHSGDEYFYLLWMCHTPVERTRAEADIDDDESAFEISRFFANRIISESSDNNPENFVMVNGDDSNEEGEESDEEEIPDLVEIIEGDENWHRATSMEVLSPITIVHMDKRAIMEQDFIRGNTHCSKCGECRPRIVADYRTLRNPPGVTRHLRAICMNSGTNMAVRPVICSQCVYQ</sequence>
<feature type="region of interest" description="Disordered" evidence="1">
    <location>
        <begin position="123"/>
        <end position="156"/>
    </location>
</feature>
<feature type="compositionally biased region" description="Acidic residues" evidence="1">
    <location>
        <begin position="53"/>
        <end position="72"/>
    </location>
</feature>
<dbReference type="EMBL" id="KN833066">
    <property type="protein sequence ID" value="KIM74145.1"/>
    <property type="molecule type" value="Genomic_DNA"/>
</dbReference>
<gene>
    <name evidence="2" type="ORF">PILCRDRAFT_14695</name>
</gene>
<feature type="region of interest" description="Disordered" evidence="1">
    <location>
        <begin position="1"/>
        <end position="72"/>
    </location>
</feature>
<proteinExistence type="predicted"/>
<dbReference type="AlphaFoldDB" id="A0A0C3ENK2"/>
<evidence type="ECO:0000313" key="2">
    <source>
        <dbReference type="EMBL" id="KIM74145.1"/>
    </source>
</evidence>
<keyword evidence="3" id="KW-1185">Reference proteome</keyword>
<name>A0A0C3ENK2_PILCF</name>
<feature type="compositionally biased region" description="Low complexity" evidence="1">
    <location>
        <begin position="126"/>
        <end position="139"/>
    </location>
</feature>
<dbReference type="InParanoid" id="A0A0C3ENK2"/>
<reference evidence="2 3" key="1">
    <citation type="submission" date="2014-04" db="EMBL/GenBank/DDBJ databases">
        <authorList>
            <consortium name="DOE Joint Genome Institute"/>
            <person name="Kuo A."/>
            <person name="Tarkka M."/>
            <person name="Buscot F."/>
            <person name="Kohler A."/>
            <person name="Nagy L.G."/>
            <person name="Floudas D."/>
            <person name="Copeland A."/>
            <person name="Barry K.W."/>
            <person name="Cichocki N."/>
            <person name="Veneault-Fourrey C."/>
            <person name="LaButti K."/>
            <person name="Lindquist E.A."/>
            <person name="Lipzen A."/>
            <person name="Lundell T."/>
            <person name="Morin E."/>
            <person name="Murat C."/>
            <person name="Sun H."/>
            <person name="Tunlid A."/>
            <person name="Henrissat B."/>
            <person name="Grigoriev I.V."/>
            <person name="Hibbett D.S."/>
            <person name="Martin F."/>
            <person name="Nordberg H.P."/>
            <person name="Cantor M.N."/>
            <person name="Hua S.X."/>
        </authorList>
    </citation>
    <scope>NUCLEOTIDE SEQUENCE [LARGE SCALE GENOMIC DNA]</scope>
    <source>
        <strain evidence="2 3">F 1598</strain>
    </source>
</reference>
<protein>
    <submittedName>
        <fullName evidence="2">Uncharacterized protein</fullName>
    </submittedName>
</protein>
<evidence type="ECO:0000256" key="1">
    <source>
        <dbReference type="SAM" id="MobiDB-lite"/>
    </source>
</evidence>